<organism evidence="1 2">
    <name type="scientific">Microthyrium microscopicum</name>
    <dbReference type="NCBI Taxonomy" id="703497"/>
    <lineage>
        <taxon>Eukaryota</taxon>
        <taxon>Fungi</taxon>
        <taxon>Dikarya</taxon>
        <taxon>Ascomycota</taxon>
        <taxon>Pezizomycotina</taxon>
        <taxon>Dothideomycetes</taxon>
        <taxon>Dothideomycetes incertae sedis</taxon>
        <taxon>Microthyriales</taxon>
        <taxon>Microthyriaceae</taxon>
        <taxon>Microthyrium</taxon>
    </lineage>
</organism>
<reference evidence="1" key="1">
    <citation type="journal article" date="2020" name="Stud. Mycol.">
        <title>101 Dothideomycetes genomes: a test case for predicting lifestyles and emergence of pathogens.</title>
        <authorList>
            <person name="Haridas S."/>
            <person name="Albert R."/>
            <person name="Binder M."/>
            <person name="Bloem J."/>
            <person name="Labutti K."/>
            <person name="Salamov A."/>
            <person name="Andreopoulos B."/>
            <person name="Baker S."/>
            <person name="Barry K."/>
            <person name="Bills G."/>
            <person name="Bluhm B."/>
            <person name="Cannon C."/>
            <person name="Castanera R."/>
            <person name="Culley D."/>
            <person name="Daum C."/>
            <person name="Ezra D."/>
            <person name="Gonzalez J."/>
            <person name="Henrissat B."/>
            <person name="Kuo A."/>
            <person name="Liang C."/>
            <person name="Lipzen A."/>
            <person name="Lutzoni F."/>
            <person name="Magnuson J."/>
            <person name="Mondo S."/>
            <person name="Nolan M."/>
            <person name="Ohm R."/>
            <person name="Pangilinan J."/>
            <person name="Park H.-J."/>
            <person name="Ramirez L."/>
            <person name="Alfaro M."/>
            <person name="Sun H."/>
            <person name="Tritt A."/>
            <person name="Yoshinaga Y."/>
            <person name="Zwiers L.-H."/>
            <person name="Turgeon B."/>
            <person name="Goodwin S."/>
            <person name="Spatafora J."/>
            <person name="Crous P."/>
            <person name="Grigoriev I."/>
        </authorList>
    </citation>
    <scope>NUCLEOTIDE SEQUENCE</scope>
    <source>
        <strain evidence="1">CBS 115976</strain>
    </source>
</reference>
<dbReference type="EMBL" id="MU004233">
    <property type="protein sequence ID" value="KAF2670855.1"/>
    <property type="molecule type" value="Genomic_DNA"/>
</dbReference>
<gene>
    <name evidence="1" type="ORF">BT63DRAFT_438443</name>
</gene>
<dbReference type="AlphaFoldDB" id="A0A6A6UEZ7"/>
<dbReference type="Proteomes" id="UP000799302">
    <property type="component" value="Unassembled WGS sequence"/>
</dbReference>
<protein>
    <submittedName>
        <fullName evidence="1">Uncharacterized protein</fullName>
    </submittedName>
</protein>
<accession>A0A6A6UEZ7</accession>
<proteinExistence type="predicted"/>
<sequence length="548" mass="62835">MPSQTAPSSVSDPSKPLCSRLCNTPIEVQMNVIRQCFYHYEAFPWSPHSSFHAEGVFRRQIHSAFAFITSSPILMSALWEARQYVVEAWLTYPPGTFLPSECEKITSTVVLLQKMSDGCALQVWLNPTTRKKRVCQMIMDRCVEYWKPSVRSLPMLEVMIEAFRLGRLVCRLALDRPAVCGIILNSRIMPMPSKWAEDKPIVLGHCMTRAVIRLQLLVALITRLPFLSPDELFCIWDLQDCHDSHPTRHIDILQIDDVHIMIRWFQAFHQLCQEGKMLDSGAGVAGAILSTKLLKSLFSPCQPKLLNAVHGSNWSETLHHELPFAGPLNPMRTLADYLQYYLAGYLGGNLDQHANDHNSISRRLRDWPFRICTLHRYCIHRYFPVVDEITGNPKPQHSGIKPVYNIRRKPLRPRAAPSPQPTLDLFEGWRSIETKVQKLSPISPLSVRPTYCRKCRSWYRRYWATCCRRYTWSQQRLFIPAGASAILRNILTKEHDTARLMQMPLDLCWGVDPLKPSPSGPYFASAEFVNGAYPPGLDTFFELDTSRP</sequence>
<name>A0A6A6UEZ7_9PEZI</name>
<evidence type="ECO:0000313" key="2">
    <source>
        <dbReference type="Proteomes" id="UP000799302"/>
    </source>
</evidence>
<keyword evidence="2" id="KW-1185">Reference proteome</keyword>
<evidence type="ECO:0000313" key="1">
    <source>
        <dbReference type="EMBL" id="KAF2670855.1"/>
    </source>
</evidence>